<gene>
    <name evidence="2" type="ORF">N0V91_004096</name>
</gene>
<protein>
    <submittedName>
        <fullName evidence="2">Uncharacterized protein</fullName>
    </submittedName>
</protein>
<comment type="caution">
    <text evidence="2">The sequence shown here is derived from an EMBL/GenBank/DDBJ whole genome shotgun (WGS) entry which is preliminary data.</text>
</comment>
<feature type="region of interest" description="Disordered" evidence="1">
    <location>
        <begin position="1"/>
        <end position="59"/>
    </location>
</feature>
<evidence type="ECO:0000313" key="3">
    <source>
        <dbReference type="Proteomes" id="UP001140510"/>
    </source>
</evidence>
<organism evidence="2 3">
    <name type="scientific">Didymella pomorum</name>
    <dbReference type="NCBI Taxonomy" id="749634"/>
    <lineage>
        <taxon>Eukaryota</taxon>
        <taxon>Fungi</taxon>
        <taxon>Dikarya</taxon>
        <taxon>Ascomycota</taxon>
        <taxon>Pezizomycotina</taxon>
        <taxon>Dothideomycetes</taxon>
        <taxon>Pleosporomycetidae</taxon>
        <taxon>Pleosporales</taxon>
        <taxon>Pleosporineae</taxon>
        <taxon>Didymellaceae</taxon>
        <taxon>Didymella</taxon>
    </lineage>
</organism>
<evidence type="ECO:0000313" key="2">
    <source>
        <dbReference type="EMBL" id="KAJ4407213.1"/>
    </source>
</evidence>
<sequence>MQFHHPQEVARSKKQALPDSGYLSNDGQSRSTEVLGRTFTAERTVFKDTRPPTASKAAVKITSYQTPLVTLHGHDSLSDPPPNPWIGAASSPDFDAQKHKSPSVNHGKHRVAAPPVEHTMELQYNVTAAEDENVALRERNAALEAKTVGYYDTIDKLEEDDLM</sequence>
<feature type="region of interest" description="Disordered" evidence="1">
    <location>
        <begin position="71"/>
        <end position="109"/>
    </location>
</feature>
<reference evidence="2" key="1">
    <citation type="submission" date="2022-10" db="EMBL/GenBank/DDBJ databases">
        <title>Tapping the CABI collections for fungal endophytes: first genome assemblies for Collariella, Neodidymelliopsis, Ascochyta clinopodiicola, Didymella pomorum, Didymosphaeria variabile, Neocosmospora piperis and Neocucurbitaria cava.</title>
        <authorList>
            <person name="Hill R."/>
        </authorList>
    </citation>
    <scope>NUCLEOTIDE SEQUENCE</scope>
    <source>
        <strain evidence="2">IMI 355091</strain>
    </source>
</reference>
<accession>A0A9W8ZHZ9</accession>
<proteinExistence type="predicted"/>
<dbReference type="AlphaFoldDB" id="A0A9W8ZHZ9"/>
<name>A0A9W8ZHZ9_9PLEO</name>
<evidence type="ECO:0000256" key="1">
    <source>
        <dbReference type="SAM" id="MobiDB-lite"/>
    </source>
</evidence>
<dbReference type="OrthoDB" id="10468797at2759"/>
<dbReference type="Proteomes" id="UP001140510">
    <property type="component" value="Unassembled WGS sequence"/>
</dbReference>
<feature type="compositionally biased region" description="Polar residues" evidence="1">
    <location>
        <begin position="22"/>
        <end position="32"/>
    </location>
</feature>
<feature type="compositionally biased region" description="Basic and acidic residues" evidence="1">
    <location>
        <begin position="1"/>
        <end position="11"/>
    </location>
</feature>
<keyword evidence="3" id="KW-1185">Reference proteome</keyword>
<dbReference type="EMBL" id="JAPEVA010000022">
    <property type="protein sequence ID" value="KAJ4407213.1"/>
    <property type="molecule type" value="Genomic_DNA"/>
</dbReference>